<dbReference type="EMBL" id="BT092926">
    <property type="protein sequence ID" value="ACU17273.1"/>
    <property type="molecule type" value="mRNA"/>
</dbReference>
<name>C6T661_SOYBN</name>
<organism evidence="1">
    <name type="scientific">Glycine max</name>
    <name type="common">Soybean</name>
    <name type="synonym">Glycine hispida</name>
    <dbReference type="NCBI Taxonomy" id="3847"/>
    <lineage>
        <taxon>Eukaryota</taxon>
        <taxon>Viridiplantae</taxon>
        <taxon>Streptophyta</taxon>
        <taxon>Embryophyta</taxon>
        <taxon>Tracheophyta</taxon>
        <taxon>Spermatophyta</taxon>
        <taxon>Magnoliopsida</taxon>
        <taxon>eudicotyledons</taxon>
        <taxon>Gunneridae</taxon>
        <taxon>Pentapetalae</taxon>
        <taxon>rosids</taxon>
        <taxon>fabids</taxon>
        <taxon>Fabales</taxon>
        <taxon>Fabaceae</taxon>
        <taxon>Papilionoideae</taxon>
        <taxon>50 kb inversion clade</taxon>
        <taxon>NPAAA clade</taxon>
        <taxon>indigoferoid/millettioid clade</taxon>
        <taxon>Phaseoleae</taxon>
        <taxon>Glycine</taxon>
        <taxon>Glycine subgen. Soja</taxon>
    </lineage>
</organism>
<reference evidence="1" key="1">
    <citation type="submission" date="2009-08" db="EMBL/GenBank/DDBJ databases">
        <authorList>
            <person name="Cheung F."/>
            <person name="Xiao Y."/>
            <person name="Chan A."/>
            <person name="Moskal W."/>
            <person name="Town C.D."/>
        </authorList>
    </citation>
    <scope>NUCLEOTIDE SEQUENCE</scope>
</reference>
<protein>
    <submittedName>
        <fullName evidence="1">Uncharacterized protein</fullName>
    </submittedName>
</protein>
<dbReference type="AlphaFoldDB" id="C6T661"/>
<sequence>MSLPVNAVECMMRTNVVLITWLPILNVDSTRHSGFYLYSDGGNYAGGNFNSLLV</sequence>
<accession>C6T661</accession>
<proteinExistence type="evidence at transcript level"/>
<evidence type="ECO:0000313" key="1">
    <source>
        <dbReference type="EMBL" id="ACU17273.1"/>
    </source>
</evidence>